<dbReference type="EMBL" id="AYXG01000165">
    <property type="protein sequence ID" value="EWC60283.1"/>
    <property type="molecule type" value="Genomic_DNA"/>
</dbReference>
<gene>
    <name evidence="2" type="ORF">UO65_4391</name>
</gene>
<dbReference type="STRING" id="909613.UO65_4391"/>
<keyword evidence="3" id="KW-1185">Reference proteome</keyword>
<evidence type="ECO:0000313" key="2">
    <source>
        <dbReference type="EMBL" id="EWC60283.1"/>
    </source>
</evidence>
<sequence>MVFSLFGGAWSPPIRTSDPRIDRVPESYFEATSTVTLGVPRRGGDNRPGTKTSRSGPQGSPIVLGTHPSDTVHVLKSSSAPLVSRLYPGGPRR</sequence>
<evidence type="ECO:0000256" key="1">
    <source>
        <dbReference type="SAM" id="MobiDB-lite"/>
    </source>
</evidence>
<protein>
    <submittedName>
        <fullName evidence="2">Uncharacterized protein</fullName>
    </submittedName>
</protein>
<proteinExistence type="predicted"/>
<comment type="caution">
    <text evidence="2">The sequence shown here is derived from an EMBL/GenBank/DDBJ whole genome shotgun (WGS) entry which is preliminary data.</text>
</comment>
<dbReference type="AlphaFoldDB" id="W7IJ30"/>
<reference evidence="2 3" key="1">
    <citation type="journal article" date="2014" name="Genome Announc.">
        <title>Draft Genome Sequence of the Antitrypanosomally Active Sponge-Associated Bacterium Actinokineospora sp. Strain EG49.</title>
        <authorList>
            <person name="Harjes J."/>
            <person name="Ryu T."/>
            <person name="Abdelmohsen U.R."/>
            <person name="Moitinho-Silva L."/>
            <person name="Horn H."/>
            <person name="Ravasi T."/>
            <person name="Hentschel U."/>
        </authorList>
    </citation>
    <scope>NUCLEOTIDE SEQUENCE [LARGE SCALE GENOMIC DNA]</scope>
    <source>
        <strain evidence="2 3">EG49</strain>
    </source>
</reference>
<name>W7IJ30_9PSEU</name>
<feature type="compositionally biased region" description="Polar residues" evidence="1">
    <location>
        <begin position="49"/>
        <end position="58"/>
    </location>
</feature>
<organism evidence="2 3">
    <name type="scientific">Actinokineospora spheciospongiae</name>
    <dbReference type="NCBI Taxonomy" id="909613"/>
    <lineage>
        <taxon>Bacteria</taxon>
        <taxon>Bacillati</taxon>
        <taxon>Actinomycetota</taxon>
        <taxon>Actinomycetes</taxon>
        <taxon>Pseudonocardiales</taxon>
        <taxon>Pseudonocardiaceae</taxon>
        <taxon>Actinokineospora</taxon>
    </lineage>
</organism>
<dbReference type="Proteomes" id="UP000019277">
    <property type="component" value="Unassembled WGS sequence"/>
</dbReference>
<evidence type="ECO:0000313" key="3">
    <source>
        <dbReference type="Proteomes" id="UP000019277"/>
    </source>
</evidence>
<feature type="region of interest" description="Disordered" evidence="1">
    <location>
        <begin position="37"/>
        <end position="68"/>
    </location>
</feature>
<accession>W7IJ30</accession>